<keyword evidence="6 9" id="KW-0560">Oxidoreductase</keyword>
<dbReference type="EMBL" id="LT629795">
    <property type="protein sequence ID" value="SDU49808.1"/>
    <property type="molecule type" value="Genomic_DNA"/>
</dbReference>
<dbReference type="Proteomes" id="UP000182058">
    <property type="component" value="Chromosome I"/>
</dbReference>
<comment type="similarity">
    <text evidence="2 9">Belongs to the class-I pyridine nucleotide-disulfide oxidoreductase family.</text>
</comment>
<keyword evidence="7" id="KW-1015">Disulfide bond</keyword>
<dbReference type="InterPro" id="IPR016156">
    <property type="entry name" value="FAD/NAD-linked_Rdtase_dimer_sf"/>
</dbReference>
<name>A0ABY0VQW8_9PSED</name>
<feature type="transmembrane region" description="Helical" evidence="10">
    <location>
        <begin position="240"/>
        <end position="259"/>
    </location>
</feature>
<keyword evidence="10" id="KW-0472">Membrane</keyword>
<gene>
    <name evidence="14" type="ORF">SAMN04490201_2064</name>
</gene>
<proteinExistence type="inferred from homology"/>
<dbReference type="PANTHER" id="PTHR43014:SF2">
    <property type="entry name" value="MERCURIC REDUCTASE"/>
    <property type="match status" value="1"/>
</dbReference>
<evidence type="ECO:0000256" key="4">
    <source>
        <dbReference type="ARBA" id="ARBA00022827"/>
    </source>
</evidence>
<dbReference type="RefSeq" id="WP_048350914.1">
    <property type="nucleotide sequence ID" value="NZ_CP049044.1"/>
</dbReference>
<dbReference type="Gene3D" id="3.30.390.30">
    <property type="match status" value="1"/>
</dbReference>
<feature type="transmembrane region" description="Helical" evidence="10">
    <location>
        <begin position="194"/>
        <end position="214"/>
    </location>
</feature>
<dbReference type="InterPro" id="IPR032816">
    <property type="entry name" value="VTT_dom"/>
</dbReference>
<dbReference type="InterPro" id="IPR036188">
    <property type="entry name" value="FAD/NAD-bd_sf"/>
</dbReference>
<evidence type="ECO:0000256" key="8">
    <source>
        <dbReference type="ARBA" id="ARBA00023284"/>
    </source>
</evidence>
<feature type="transmembrane region" description="Helical" evidence="10">
    <location>
        <begin position="79"/>
        <end position="104"/>
    </location>
</feature>
<evidence type="ECO:0000256" key="1">
    <source>
        <dbReference type="ARBA" id="ARBA00001974"/>
    </source>
</evidence>
<dbReference type="Pfam" id="PF09335">
    <property type="entry name" value="VTT_dom"/>
    <property type="match status" value="1"/>
</dbReference>
<feature type="transmembrane region" description="Helical" evidence="10">
    <location>
        <begin position="7"/>
        <end position="28"/>
    </location>
</feature>
<organism evidence="14 15">
    <name type="scientific">Pseudomonas psychrophila</name>
    <dbReference type="NCBI Taxonomy" id="122355"/>
    <lineage>
        <taxon>Bacteria</taxon>
        <taxon>Pseudomonadati</taxon>
        <taxon>Pseudomonadota</taxon>
        <taxon>Gammaproteobacteria</taxon>
        <taxon>Pseudomonadales</taxon>
        <taxon>Pseudomonadaceae</taxon>
        <taxon>Pseudomonas</taxon>
    </lineage>
</organism>
<comment type="cofactor">
    <cofactor evidence="1">
        <name>FAD</name>
        <dbReference type="ChEBI" id="CHEBI:57692"/>
    </cofactor>
</comment>
<evidence type="ECO:0000256" key="2">
    <source>
        <dbReference type="ARBA" id="ARBA00007532"/>
    </source>
</evidence>
<feature type="domain" description="VTT" evidence="13">
    <location>
        <begin position="68"/>
        <end position="184"/>
    </location>
</feature>
<keyword evidence="5" id="KW-0521">NADP</keyword>
<dbReference type="GeneID" id="96619710"/>
<dbReference type="PANTHER" id="PTHR43014">
    <property type="entry name" value="MERCURIC REDUCTASE"/>
    <property type="match status" value="1"/>
</dbReference>
<keyword evidence="4 9" id="KW-0274">FAD</keyword>
<evidence type="ECO:0000313" key="14">
    <source>
        <dbReference type="EMBL" id="SDU49808.1"/>
    </source>
</evidence>
<feature type="transmembrane region" description="Helical" evidence="10">
    <location>
        <begin position="132"/>
        <end position="152"/>
    </location>
</feature>
<evidence type="ECO:0000256" key="5">
    <source>
        <dbReference type="ARBA" id="ARBA00022857"/>
    </source>
</evidence>
<evidence type="ECO:0000259" key="11">
    <source>
        <dbReference type="Pfam" id="PF02852"/>
    </source>
</evidence>
<dbReference type="InterPro" id="IPR012999">
    <property type="entry name" value="Pyr_OxRdtase_I_AS"/>
</dbReference>
<feature type="domain" description="Pyridine nucleotide-disulphide oxidoreductase dimerisation" evidence="11">
    <location>
        <begin position="579"/>
        <end position="687"/>
    </location>
</feature>
<dbReference type="SUPFAM" id="SSF55424">
    <property type="entry name" value="FAD/NAD-linked reductases, dimerisation (C-terminal) domain"/>
    <property type="match status" value="1"/>
</dbReference>
<evidence type="ECO:0000259" key="12">
    <source>
        <dbReference type="Pfam" id="PF07992"/>
    </source>
</evidence>
<reference evidence="14 15" key="1">
    <citation type="submission" date="2016-10" db="EMBL/GenBank/DDBJ databases">
        <authorList>
            <person name="Varghese N."/>
            <person name="Submissions S."/>
        </authorList>
    </citation>
    <scope>NUCLEOTIDE SEQUENCE [LARGE SCALE GENOMIC DNA]</scope>
    <source>
        <strain evidence="14 15">BS3667</strain>
    </source>
</reference>
<dbReference type="PROSITE" id="PS00076">
    <property type="entry name" value="PYRIDINE_REDOX_1"/>
    <property type="match status" value="1"/>
</dbReference>
<keyword evidence="3 9" id="KW-0285">Flavoprotein</keyword>
<keyword evidence="15" id="KW-1185">Reference proteome</keyword>
<protein>
    <submittedName>
        <fullName evidence="14">Pyruvate/2-oxoglutarate dehydrogenase complex, dihydrolipoamide dehydrogenase (E3) component</fullName>
    </submittedName>
</protein>
<evidence type="ECO:0000256" key="3">
    <source>
        <dbReference type="ARBA" id="ARBA00022630"/>
    </source>
</evidence>
<dbReference type="Gene3D" id="3.50.50.60">
    <property type="entry name" value="FAD/NAD(P)-binding domain"/>
    <property type="match status" value="2"/>
</dbReference>
<keyword evidence="10" id="KW-1133">Transmembrane helix</keyword>
<evidence type="ECO:0000256" key="10">
    <source>
        <dbReference type="SAM" id="Phobius"/>
    </source>
</evidence>
<keyword evidence="14" id="KW-0670">Pyruvate</keyword>
<keyword evidence="10" id="KW-0812">Transmembrane</keyword>
<dbReference type="SUPFAM" id="SSF51905">
    <property type="entry name" value="FAD/NAD(P)-binding domain"/>
    <property type="match status" value="1"/>
</dbReference>
<feature type="domain" description="FAD/NAD(P)-binding" evidence="12">
    <location>
        <begin position="239"/>
        <end position="557"/>
    </location>
</feature>
<sequence>MNLRKLILLVVIAALIASFFIFDLGQYLNLTNLKTQQEAFSEQVSANPWLIGGAYFFIYVLVTALSLPGAALMTLLGGALFGLFGGTLLVSFASTLGATLAMLISRFMLRDWVQAKFSKRLMGINQGVEREGASYLFALRLVPVFPFVLINLAMGLTKLPVRTFWWVSQLGMLPGTLVYVNAGRELGQLNSLGGILSPSLIGAFLLLGLLPMLSRKTLEWFKTRKVYSGWKKPKRFDRNLVVIGAGSGGLVSAYIAAAVKANVTLIEKHKMGGDCLNTGCVPSKALIRSAKFAHELKKAENLGFKSVAGEVDFAAVMQRIQHVVSTIEPHDSIDRYTKLGVEVIEGDARITSPWTVEVNGKTLSTRSIIVATGARPLIPKIEGIELITPLTSDNIWALREQPKRLLVLGGGPIGCELAQAFQRLGSAVTQVEMVERLLIREDVDASDLVMTSLRADGVDLRLQHKAIRFEVIEGNQQLICLNLADNSEVKISFDQVLLALGRVANVKGFGAEELALEVRGNGTLSTNEYLATRFPNIFAVGDVTGPYQFTHTSAHQAWYAAVNGLFGSFKQFKVDYRVIPWATFTDPEVARVGLNEQEAKSHDIAYEVTCFGIDDLDRAIADGAAYGYVKVMTEPGKDRILGATIVGQHAGDLITEYVAAMKHGYGMNKILGTIHIYPTLAEANKYAAGEWKRAHAPIGALRWLSKFHQWRLGGTKHIESGLKTDEKTS</sequence>
<accession>A0ABY0VQW8</accession>
<dbReference type="PRINTS" id="PR00411">
    <property type="entry name" value="PNDRDTASEI"/>
</dbReference>
<evidence type="ECO:0000256" key="6">
    <source>
        <dbReference type="ARBA" id="ARBA00023002"/>
    </source>
</evidence>
<evidence type="ECO:0000256" key="7">
    <source>
        <dbReference type="ARBA" id="ARBA00023157"/>
    </source>
</evidence>
<feature type="transmembrane region" description="Helical" evidence="10">
    <location>
        <begin position="164"/>
        <end position="182"/>
    </location>
</feature>
<dbReference type="InterPro" id="IPR004099">
    <property type="entry name" value="Pyr_nucl-diS_OxRdtase_dimer"/>
</dbReference>
<dbReference type="InterPro" id="IPR023753">
    <property type="entry name" value="FAD/NAD-binding_dom"/>
</dbReference>
<dbReference type="PRINTS" id="PR00368">
    <property type="entry name" value="FADPNR"/>
</dbReference>
<evidence type="ECO:0000259" key="13">
    <source>
        <dbReference type="Pfam" id="PF09335"/>
    </source>
</evidence>
<dbReference type="Pfam" id="PF02852">
    <property type="entry name" value="Pyr_redox_dim"/>
    <property type="match status" value="1"/>
</dbReference>
<evidence type="ECO:0000256" key="9">
    <source>
        <dbReference type="RuleBase" id="RU003691"/>
    </source>
</evidence>
<keyword evidence="8 9" id="KW-0676">Redox-active center</keyword>
<dbReference type="Pfam" id="PF07992">
    <property type="entry name" value="Pyr_redox_2"/>
    <property type="match status" value="1"/>
</dbReference>
<feature type="transmembrane region" description="Helical" evidence="10">
    <location>
        <begin position="48"/>
        <end position="67"/>
    </location>
</feature>
<evidence type="ECO:0000313" key="15">
    <source>
        <dbReference type="Proteomes" id="UP000182058"/>
    </source>
</evidence>